<evidence type="ECO:0000313" key="8">
    <source>
        <dbReference type="Proteomes" id="UP001059950"/>
    </source>
</evidence>
<dbReference type="EC" id="2.7.1.24" evidence="5 6"/>
<evidence type="ECO:0000313" key="7">
    <source>
        <dbReference type="EMBL" id="UTW02404.1"/>
    </source>
</evidence>
<dbReference type="Gene3D" id="3.40.50.300">
    <property type="entry name" value="P-loop containing nucleotide triphosphate hydrolases"/>
    <property type="match status" value="1"/>
</dbReference>
<dbReference type="PANTHER" id="PTHR10695">
    <property type="entry name" value="DEPHOSPHO-COA KINASE-RELATED"/>
    <property type="match status" value="1"/>
</dbReference>
<gene>
    <name evidence="5 7" type="primary">coaE</name>
    <name evidence="7" type="ORF">KDX31_13710</name>
</gene>
<evidence type="ECO:0000256" key="2">
    <source>
        <dbReference type="ARBA" id="ARBA00022741"/>
    </source>
</evidence>
<keyword evidence="8" id="KW-1185">Reference proteome</keyword>
<keyword evidence="5 7" id="KW-0418">Kinase</keyword>
<protein>
    <recommendedName>
        <fullName evidence="5 6">Dephospho-CoA kinase</fullName>
        <ecNumber evidence="5 6">2.7.1.24</ecNumber>
    </recommendedName>
    <alternativeName>
        <fullName evidence="5">Dephosphocoenzyme A kinase</fullName>
    </alternativeName>
</protein>
<dbReference type="PROSITE" id="PS51219">
    <property type="entry name" value="DPCK"/>
    <property type="match status" value="1"/>
</dbReference>
<dbReference type="Pfam" id="PF01121">
    <property type="entry name" value="CoaE"/>
    <property type="match status" value="1"/>
</dbReference>
<proteinExistence type="inferred from homology"/>
<dbReference type="GO" id="GO:0004140">
    <property type="term" value="F:dephospho-CoA kinase activity"/>
    <property type="evidence" value="ECO:0007669"/>
    <property type="project" value="UniProtKB-EC"/>
</dbReference>
<dbReference type="InterPro" id="IPR027417">
    <property type="entry name" value="P-loop_NTPase"/>
</dbReference>
<reference evidence="7" key="1">
    <citation type="submission" date="2021-04" db="EMBL/GenBank/DDBJ databases">
        <title>Oceanospirillales bacteria with DddD are important DMSP degraders in coastal seawater.</title>
        <authorList>
            <person name="Liu J."/>
        </authorList>
    </citation>
    <scope>NUCLEOTIDE SEQUENCE</scope>
    <source>
        <strain evidence="7">GY6</strain>
    </source>
</reference>
<dbReference type="NCBIfam" id="TIGR00152">
    <property type="entry name" value="dephospho-CoA kinase"/>
    <property type="match status" value="1"/>
</dbReference>
<keyword evidence="5 7" id="KW-0808">Transferase</keyword>
<keyword evidence="5" id="KW-0963">Cytoplasm</keyword>
<evidence type="ECO:0000256" key="6">
    <source>
        <dbReference type="NCBIfam" id="TIGR00152"/>
    </source>
</evidence>
<evidence type="ECO:0000256" key="3">
    <source>
        <dbReference type="ARBA" id="ARBA00022840"/>
    </source>
</evidence>
<dbReference type="PANTHER" id="PTHR10695:SF46">
    <property type="entry name" value="BIFUNCTIONAL COENZYME A SYNTHASE-RELATED"/>
    <property type="match status" value="1"/>
</dbReference>
<comment type="function">
    <text evidence="5">Catalyzes the phosphorylation of the 3'-hydroxyl group of dephosphocoenzyme A to form coenzyme A.</text>
</comment>
<dbReference type="Proteomes" id="UP001059950">
    <property type="component" value="Chromosome"/>
</dbReference>
<comment type="subcellular location">
    <subcellularLocation>
        <location evidence="5">Cytoplasm</location>
    </subcellularLocation>
</comment>
<evidence type="ECO:0000256" key="4">
    <source>
        <dbReference type="ARBA" id="ARBA00022993"/>
    </source>
</evidence>
<comment type="catalytic activity">
    <reaction evidence="5">
        <text>3'-dephospho-CoA + ATP = ADP + CoA + H(+)</text>
        <dbReference type="Rhea" id="RHEA:18245"/>
        <dbReference type="ChEBI" id="CHEBI:15378"/>
        <dbReference type="ChEBI" id="CHEBI:30616"/>
        <dbReference type="ChEBI" id="CHEBI:57287"/>
        <dbReference type="ChEBI" id="CHEBI:57328"/>
        <dbReference type="ChEBI" id="CHEBI:456216"/>
        <dbReference type="EC" id="2.7.1.24"/>
    </reaction>
</comment>
<dbReference type="SUPFAM" id="SSF52540">
    <property type="entry name" value="P-loop containing nucleoside triphosphate hydrolases"/>
    <property type="match status" value="1"/>
</dbReference>
<evidence type="ECO:0000256" key="5">
    <source>
        <dbReference type="HAMAP-Rule" id="MF_00376"/>
    </source>
</evidence>
<dbReference type="InterPro" id="IPR001977">
    <property type="entry name" value="Depp_CoAkinase"/>
</dbReference>
<keyword evidence="4 5" id="KW-0173">Coenzyme A biosynthesis</keyword>
<feature type="binding site" evidence="5">
    <location>
        <begin position="11"/>
        <end position="16"/>
    </location>
    <ligand>
        <name>ATP</name>
        <dbReference type="ChEBI" id="CHEBI:30616"/>
    </ligand>
</feature>
<name>A0ABY5GST5_9GAMM</name>
<comment type="pathway">
    <text evidence="5">Cofactor biosynthesis; coenzyme A biosynthesis; CoA from (R)-pantothenate: step 5/5.</text>
</comment>
<keyword evidence="2 5" id="KW-0547">Nucleotide-binding</keyword>
<accession>A0ABY5GST5</accession>
<keyword evidence="3 5" id="KW-0067">ATP-binding</keyword>
<dbReference type="EMBL" id="CP073344">
    <property type="protein sequence ID" value="UTW02404.1"/>
    <property type="molecule type" value="Genomic_DNA"/>
</dbReference>
<dbReference type="HAMAP" id="MF_00376">
    <property type="entry name" value="Dephospho_CoA_kinase"/>
    <property type="match status" value="1"/>
</dbReference>
<sequence>MFVVGLTGGIGSGKSAVSRLFEQRNITVIDADQVAREVVEPGEPALSKIAQRFGDGILLADGNLDRKALRKIVFETPRQRDWLEQLLHPLIRDRILLKLEQSQPHSNAEYAILASPLLLETDQHLLVNHIVVVDVDEAIQISRTTARDMSDTEQVKAIIAAQIPRAERIAKADDLIDNSGTIDDLKPLIEQLHNKFLHQARQERESDHG</sequence>
<evidence type="ECO:0000256" key="1">
    <source>
        <dbReference type="ARBA" id="ARBA00009018"/>
    </source>
</evidence>
<dbReference type="CDD" id="cd02022">
    <property type="entry name" value="DPCK"/>
    <property type="match status" value="1"/>
</dbReference>
<organism evidence="7 8">
    <name type="scientific">Amphritea atlantica</name>
    <dbReference type="NCBI Taxonomy" id="355243"/>
    <lineage>
        <taxon>Bacteria</taxon>
        <taxon>Pseudomonadati</taxon>
        <taxon>Pseudomonadota</taxon>
        <taxon>Gammaproteobacteria</taxon>
        <taxon>Oceanospirillales</taxon>
        <taxon>Oceanospirillaceae</taxon>
        <taxon>Amphritea</taxon>
    </lineage>
</organism>
<comment type="similarity">
    <text evidence="1 5">Belongs to the CoaE family.</text>
</comment>